<dbReference type="RefSeq" id="WP_114789893.1">
    <property type="nucleotide sequence ID" value="NZ_CP139960.1"/>
</dbReference>
<keyword evidence="3" id="KW-1185">Reference proteome</keyword>
<gene>
    <name evidence="2" type="ORF">U0035_11250</name>
</gene>
<feature type="transmembrane region" description="Helical" evidence="1">
    <location>
        <begin position="100"/>
        <end position="121"/>
    </location>
</feature>
<dbReference type="EMBL" id="CP139960">
    <property type="protein sequence ID" value="WQD40725.1"/>
    <property type="molecule type" value="Genomic_DNA"/>
</dbReference>
<name>A0ABZ0WDE3_9BACT</name>
<sequence length="268" mass="30825">MTANFSLKRTFQLISKQWGENRRMYLMSVLALLGLLGIVFGFWAANGGPRYNEEAAYLIGLFGLFITGAIFASTAFNMLGSKDKGIYWISFPASHLEKFIATWFFNFLVFSIVYLVCFLLLKTGVESYIRALTDNDPGKYAYKRVNWNDKNGINAALPYFISAFFAVQAAFLLGSVTFKRFSFIITIVIIAAFLFLFIYYVSKIANSALANYNWNLFSLRDPYVRGEETYKEYTLSPVIKESILFFLKFLIAPFLWLITWVKLKEKQI</sequence>
<evidence type="ECO:0000256" key="1">
    <source>
        <dbReference type="SAM" id="Phobius"/>
    </source>
</evidence>
<protein>
    <recommendedName>
        <fullName evidence="4">ABC transporter permease</fullName>
    </recommendedName>
</protein>
<feature type="transmembrane region" description="Helical" evidence="1">
    <location>
        <begin position="57"/>
        <end position="79"/>
    </location>
</feature>
<feature type="transmembrane region" description="Helical" evidence="1">
    <location>
        <begin position="243"/>
        <end position="263"/>
    </location>
</feature>
<evidence type="ECO:0000313" key="2">
    <source>
        <dbReference type="EMBL" id="WQD40725.1"/>
    </source>
</evidence>
<keyword evidence="1" id="KW-0812">Transmembrane</keyword>
<proteinExistence type="predicted"/>
<keyword evidence="1" id="KW-0472">Membrane</keyword>
<feature type="transmembrane region" description="Helical" evidence="1">
    <location>
        <begin position="24"/>
        <end position="45"/>
    </location>
</feature>
<dbReference type="Proteomes" id="UP001325680">
    <property type="component" value="Chromosome"/>
</dbReference>
<evidence type="ECO:0008006" key="4">
    <source>
        <dbReference type="Google" id="ProtNLM"/>
    </source>
</evidence>
<evidence type="ECO:0000313" key="3">
    <source>
        <dbReference type="Proteomes" id="UP001325680"/>
    </source>
</evidence>
<feature type="transmembrane region" description="Helical" evidence="1">
    <location>
        <begin position="156"/>
        <end position="174"/>
    </location>
</feature>
<accession>A0ABZ0WDE3</accession>
<feature type="transmembrane region" description="Helical" evidence="1">
    <location>
        <begin position="181"/>
        <end position="201"/>
    </location>
</feature>
<reference evidence="2 3" key="1">
    <citation type="submission" date="2023-12" db="EMBL/GenBank/DDBJ databases">
        <title>Genome sequencing and assembly of bacterial species from a model synthetic community.</title>
        <authorList>
            <person name="Hogle S.L."/>
        </authorList>
    </citation>
    <scope>NUCLEOTIDE SEQUENCE [LARGE SCALE GENOMIC DNA]</scope>
    <source>
        <strain evidence="2 3">HAMBI_3031</strain>
    </source>
</reference>
<keyword evidence="1" id="KW-1133">Transmembrane helix</keyword>
<organism evidence="2 3">
    <name type="scientific">Niabella yanshanensis</name>
    <dbReference type="NCBI Taxonomy" id="577386"/>
    <lineage>
        <taxon>Bacteria</taxon>
        <taxon>Pseudomonadati</taxon>
        <taxon>Bacteroidota</taxon>
        <taxon>Chitinophagia</taxon>
        <taxon>Chitinophagales</taxon>
        <taxon>Chitinophagaceae</taxon>
        <taxon>Niabella</taxon>
    </lineage>
</organism>